<evidence type="ECO:0000256" key="1">
    <source>
        <dbReference type="SAM" id="SignalP"/>
    </source>
</evidence>
<evidence type="ECO:0008006" key="4">
    <source>
        <dbReference type="Google" id="ProtNLM"/>
    </source>
</evidence>
<dbReference type="EMBL" id="CP099489">
    <property type="protein sequence ID" value="USQ79954.1"/>
    <property type="molecule type" value="Genomic_DNA"/>
</dbReference>
<feature type="chain" id="PRO_5046093386" description="Secreted protein" evidence="1">
    <location>
        <begin position="36"/>
        <end position="169"/>
    </location>
</feature>
<organism evidence="2 3">
    <name type="scientific">Ornithinimicrobium faecis</name>
    <dbReference type="NCBI Taxonomy" id="2934158"/>
    <lineage>
        <taxon>Bacteria</taxon>
        <taxon>Bacillati</taxon>
        <taxon>Actinomycetota</taxon>
        <taxon>Actinomycetes</taxon>
        <taxon>Micrococcales</taxon>
        <taxon>Ornithinimicrobiaceae</taxon>
        <taxon>Ornithinimicrobium</taxon>
    </lineage>
</organism>
<dbReference type="RefSeq" id="WP_252593131.1">
    <property type="nucleotide sequence ID" value="NZ_CP099489.1"/>
</dbReference>
<keyword evidence="1" id="KW-0732">Signal</keyword>
<evidence type="ECO:0000313" key="3">
    <source>
        <dbReference type="Proteomes" id="UP001056455"/>
    </source>
</evidence>
<accession>A0ABY4YTQ5</accession>
<sequence length="169" mass="18606">MSARTRKISRTALAAVAAPLALGAAVIGPASTAQAHDGAWSSSEWRDTSSCWCELPDEWDGTYFQKDKGGEAAKMRFYTAGDQLAGKVEFHPQGEKVYVYDTLANSDAWYVQVSWTDDNGRSKYAYIDPPSGGNYTYEDLSIPDGHTVTIKIFDDGWGDDHFRTIHGRA</sequence>
<dbReference type="Proteomes" id="UP001056455">
    <property type="component" value="Chromosome"/>
</dbReference>
<evidence type="ECO:0000313" key="2">
    <source>
        <dbReference type="EMBL" id="USQ79954.1"/>
    </source>
</evidence>
<proteinExistence type="predicted"/>
<reference evidence="2" key="1">
    <citation type="submission" date="2022-06" db="EMBL/GenBank/DDBJ databases">
        <title>Ornithinimicrobium HY1793.</title>
        <authorList>
            <person name="Huang Y."/>
        </authorList>
    </citation>
    <scope>NUCLEOTIDE SEQUENCE</scope>
    <source>
        <strain evidence="2">HY1793</strain>
    </source>
</reference>
<gene>
    <name evidence="2" type="ORF">NF556_20600</name>
</gene>
<keyword evidence="3" id="KW-1185">Reference proteome</keyword>
<feature type="signal peptide" evidence="1">
    <location>
        <begin position="1"/>
        <end position="35"/>
    </location>
</feature>
<name>A0ABY4YTQ5_9MICO</name>
<protein>
    <recommendedName>
        <fullName evidence="4">Secreted protein</fullName>
    </recommendedName>
</protein>